<keyword evidence="1" id="KW-0472">Membrane</keyword>
<dbReference type="AlphaFoldDB" id="A0A0C9NG43"/>
<sequence length="51" mass="5449">MLGSARERMSRLLAEARMTPTKLLIGQILVVLAIILAGIWAATQWAAASLA</sequence>
<reference evidence="2 3" key="1">
    <citation type="submission" date="2014-08" db="EMBL/GenBank/DDBJ databases">
        <title>Whole genome shotgun sequence of Sphingomonas paucimobilis NBRC 13935.</title>
        <authorList>
            <person name="Hosoyama A."/>
            <person name="Hashimoto M."/>
            <person name="Hosoyama Y."/>
            <person name="Noguchi M."/>
            <person name="Uohara A."/>
            <person name="Ohji S."/>
            <person name="Katano-Makiyama Y."/>
            <person name="Ichikawa N."/>
            <person name="Kimura A."/>
            <person name="Yamazoe A."/>
            <person name="Fujita N."/>
        </authorList>
    </citation>
    <scope>NUCLEOTIDE SEQUENCE [LARGE SCALE GENOMIC DNA]</scope>
    <source>
        <strain evidence="2 3">NBRC 13935</strain>
    </source>
</reference>
<accession>A0A0C9NG43</accession>
<dbReference type="EMBL" id="BBJS01000023">
    <property type="protein sequence ID" value="GAN13688.1"/>
    <property type="molecule type" value="Genomic_DNA"/>
</dbReference>
<evidence type="ECO:0000313" key="3">
    <source>
        <dbReference type="Proteomes" id="UP000032025"/>
    </source>
</evidence>
<comment type="caution">
    <text evidence="2">The sequence shown here is derived from an EMBL/GenBank/DDBJ whole genome shotgun (WGS) entry which is preliminary data.</text>
</comment>
<feature type="transmembrane region" description="Helical" evidence="1">
    <location>
        <begin position="21"/>
        <end position="42"/>
    </location>
</feature>
<evidence type="ECO:0000313" key="2">
    <source>
        <dbReference type="EMBL" id="GAN13688.1"/>
    </source>
</evidence>
<keyword evidence="1" id="KW-0812">Transmembrane</keyword>
<keyword evidence="1" id="KW-1133">Transmembrane helix</keyword>
<evidence type="ECO:0000256" key="1">
    <source>
        <dbReference type="SAM" id="Phobius"/>
    </source>
</evidence>
<name>A0A0C9NG43_SPHPI</name>
<gene>
    <name evidence="2" type="ORF">SP6_23_00890</name>
</gene>
<proteinExistence type="predicted"/>
<keyword evidence="3" id="KW-1185">Reference proteome</keyword>
<protein>
    <submittedName>
        <fullName evidence="2">DNA, contig: SP623</fullName>
    </submittedName>
</protein>
<organism evidence="2 3">
    <name type="scientific">Sphingomonas paucimobilis NBRC 13935</name>
    <dbReference type="NCBI Taxonomy" id="1219050"/>
    <lineage>
        <taxon>Bacteria</taxon>
        <taxon>Pseudomonadati</taxon>
        <taxon>Pseudomonadota</taxon>
        <taxon>Alphaproteobacteria</taxon>
        <taxon>Sphingomonadales</taxon>
        <taxon>Sphingomonadaceae</taxon>
        <taxon>Sphingomonas</taxon>
    </lineage>
</organism>
<dbReference type="Proteomes" id="UP000032025">
    <property type="component" value="Unassembled WGS sequence"/>
</dbReference>